<gene>
    <name evidence="3" type="primary">ptr1</name>
    <name evidence="3" type="ORF">GCM10007860_11230</name>
</gene>
<accession>A0ABQ6BRK4</accession>
<dbReference type="InterPro" id="IPR002347">
    <property type="entry name" value="SDR_fam"/>
</dbReference>
<keyword evidence="4" id="KW-1185">Reference proteome</keyword>
<evidence type="ECO:0000313" key="4">
    <source>
        <dbReference type="Proteomes" id="UP001156836"/>
    </source>
</evidence>
<evidence type="ECO:0000256" key="2">
    <source>
        <dbReference type="ARBA" id="ARBA00023002"/>
    </source>
</evidence>
<dbReference type="InterPro" id="IPR020904">
    <property type="entry name" value="Sc_DH/Rdtase_CS"/>
</dbReference>
<organism evidence="3 4">
    <name type="scientific">Chitiniphilus shinanonensis</name>
    <dbReference type="NCBI Taxonomy" id="553088"/>
    <lineage>
        <taxon>Bacteria</taxon>
        <taxon>Pseudomonadati</taxon>
        <taxon>Pseudomonadota</taxon>
        <taxon>Betaproteobacteria</taxon>
        <taxon>Neisseriales</taxon>
        <taxon>Chitinibacteraceae</taxon>
        <taxon>Chitiniphilus</taxon>
    </lineage>
</organism>
<name>A0ABQ6BRK4_9NEIS</name>
<comment type="similarity">
    <text evidence="1">Belongs to the short-chain dehydrogenases/reductases (SDR) family.</text>
</comment>
<evidence type="ECO:0000256" key="1">
    <source>
        <dbReference type="ARBA" id="ARBA00006484"/>
    </source>
</evidence>
<sequence length="248" mass="26168">MDNEHNKVALVTGGARRVGAGIVRYLHARGWRVLIHYRGSRDAALALAAELNGRRPASAATCQLDLLDSTRLPELVAAALTHFGRLDAVINNASSFFATPVGQFTESAWDALVGSNLKAPLFLAQAAAPELAETGGSIVSIADIHVDRPCPGLALYSVAKAGLVAMTRGLARELAPRVRVNAVAPGVNLWPDSEAVFGRAERERIEASIPLGRTGTPEDLAQAILFLLEAPYLTGVVLPVDGGRNVVL</sequence>
<dbReference type="PANTHER" id="PTHR43639">
    <property type="entry name" value="OXIDOREDUCTASE, SHORT-CHAIN DEHYDROGENASE/REDUCTASE FAMILY (AFU_ORTHOLOGUE AFUA_5G02870)"/>
    <property type="match status" value="1"/>
</dbReference>
<dbReference type="Gene3D" id="3.40.50.720">
    <property type="entry name" value="NAD(P)-binding Rossmann-like Domain"/>
    <property type="match status" value="1"/>
</dbReference>
<dbReference type="PROSITE" id="PS00061">
    <property type="entry name" value="ADH_SHORT"/>
    <property type="match status" value="1"/>
</dbReference>
<dbReference type="PANTHER" id="PTHR43639:SF1">
    <property type="entry name" value="SHORT-CHAIN DEHYDROGENASE_REDUCTASE FAMILY PROTEIN"/>
    <property type="match status" value="1"/>
</dbReference>
<dbReference type="PRINTS" id="PR00080">
    <property type="entry name" value="SDRFAMILY"/>
</dbReference>
<keyword evidence="2" id="KW-0560">Oxidoreductase</keyword>
<dbReference type="RefSeq" id="WP_018746833.1">
    <property type="nucleotide sequence ID" value="NZ_BSOZ01000011.1"/>
</dbReference>
<dbReference type="SUPFAM" id="SSF51735">
    <property type="entry name" value="NAD(P)-binding Rossmann-fold domains"/>
    <property type="match status" value="1"/>
</dbReference>
<dbReference type="Proteomes" id="UP001156836">
    <property type="component" value="Unassembled WGS sequence"/>
</dbReference>
<protein>
    <submittedName>
        <fullName evidence="3">Pteridine reductase</fullName>
    </submittedName>
</protein>
<dbReference type="EMBL" id="BSOZ01000011">
    <property type="protein sequence ID" value="GLS03977.1"/>
    <property type="molecule type" value="Genomic_DNA"/>
</dbReference>
<dbReference type="InterPro" id="IPR036291">
    <property type="entry name" value="NAD(P)-bd_dom_sf"/>
</dbReference>
<dbReference type="PRINTS" id="PR00081">
    <property type="entry name" value="GDHRDH"/>
</dbReference>
<reference evidence="4" key="1">
    <citation type="journal article" date="2019" name="Int. J. Syst. Evol. Microbiol.">
        <title>The Global Catalogue of Microorganisms (GCM) 10K type strain sequencing project: providing services to taxonomists for standard genome sequencing and annotation.</title>
        <authorList>
            <consortium name="The Broad Institute Genomics Platform"/>
            <consortium name="The Broad Institute Genome Sequencing Center for Infectious Disease"/>
            <person name="Wu L."/>
            <person name="Ma J."/>
        </authorList>
    </citation>
    <scope>NUCLEOTIDE SEQUENCE [LARGE SCALE GENOMIC DNA]</scope>
    <source>
        <strain evidence="4">NBRC 104970</strain>
    </source>
</reference>
<evidence type="ECO:0000313" key="3">
    <source>
        <dbReference type="EMBL" id="GLS03977.1"/>
    </source>
</evidence>
<dbReference type="Pfam" id="PF13561">
    <property type="entry name" value="adh_short_C2"/>
    <property type="match status" value="1"/>
</dbReference>
<proteinExistence type="inferred from homology"/>
<comment type="caution">
    <text evidence="3">The sequence shown here is derived from an EMBL/GenBank/DDBJ whole genome shotgun (WGS) entry which is preliminary data.</text>
</comment>
<dbReference type="NCBIfam" id="NF006598">
    <property type="entry name" value="PRK09135.1"/>
    <property type="match status" value="1"/>
</dbReference>